<evidence type="ECO:0000256" key="10">
    <source>
        <dbReference type="SAM" id="MobiDB-lite"/>
    </source>
</evidence>
<name>A0A673LIV0_9TELE</name>
<evidence type="ECO:0000313" key="11">
    <source>
        <dbReference type="Ensembl" id="ENSSRHP00000078195.1"/>
    </source>
</evidence>
<comment type="similarity">
    <text evidence="3">Belongs to the ADIP family.</text>
</comment>
<proteinExistence type="inferred from homology"/>
<dbReference type="GO" id="GO:0036064">
    <property type="term" value="C:ciliary basal body"/>
    <property type="evidence" value="ECO:0007669"/>
    <property type="project" value="TreeGrafter"/>
</dbReference>
<protein>
    <submittedName>
        <fullName evidence="11">Synovial sarcoma, X breakpoint 2 interacting protein b</fullName>
    </submittedName>
</protein>
<evidence type="ECO:0000313" key="12">
    <source>
        <dbReference type="Proteomes" id="UP000472270"/>
    </source>
</evidence>
<dbReference type="GO" id="GO:0035735">
    <property type="term" value="P:intraciliary transport involved in cilium assembly"/>
    <property type="evidence" value="ECO:0007669"/>
    <property type="project" value="TreeGrafter"/>
</dbReference>
<evidence type="ECO:0000256" key="5">
    <source>
        <dbReference type="ARBA" id="ARBA00022889"/>
    </source>
</evidence>
<keyword evidence="6" id="KW-0965">Cell junction</keyword>
<dbReference type="GO" id="GO:0007155">
    <property type="term" value="P:cell adhesion"/>
    <property type="evidence" value="ECO:0007669"/>
    <property type="project" value="UniProtKB-KW"/>
</dbReference>
<comment type="subcellular location">
    <subcellularLocation>
        <location evidence="1">Cell junction</location>
        <location evidence="1">Adherens junction</location>
    </subcellularLocation>
    <subcellularLocation>
        <location evidence="2">Cytoplasm</location>
        <location evidence="2">Cytoskeleton</location>
        <location evidence="2">Microtubule organizing center</location>
        <location evidence="2">Centrosome</location>
        <location evidence="2">Centriolar satellite</location>
    </subcellularLocation>
</comment>
<dbReference type="Proteomes" id="UP000472270">
    <property type="component" value="Unassembled WGS sequence"/>
</dbReference>
<reference evidence="11" key="2">
    <citation type="submission" date="2025-09" db="UniProtKB">
        <authorList>
            <consortium name="Ensembl"/>
        </authorList>
    </citation>
    <scope>IDENTIFICATION</scope>
</reference>
<evidence type="ECO:0000256" key="7">
    <source>
        <dbReference type="ARBA" id="ARBA00023054"/>
    </source>
</evidence>
<dbReference type="AlphaFoldDB" id="A0A673LIV0"/>
<keyword evidence="5" id="KW-0130">Cell adhesion</keyword>
<dbReference type="PANTHER" id="PTHR46507">
    <property type="entry name" value="AFADIN- AND ALPHA-ACTININ-BINDING PROTEIN"/>
    <property type="match status" value="1"/>
</dbReference>
<evidence type="ECO:0000256" key="4">
    <source>
        <dbReference type="ARBA" id="ARBA00022490"/>
    </source>
</evidence>
<feature type="coiled-coil region" evidence="9">
    <location>
        <begin position="122"/>
        <end position="202"/>
    </location>
</feature>
<dbReference type="InterPro" id="IPR052300">
    <property type="entry name" value="Adhesion_Centrosome_assoc"/>
</dbReference>
<evidence type="ECO:0000256" key="3">
    <source>
        <dbReference type="ARBA" id="ARBA00009291"/>
    </source>
</evidence>
<reference evidence="11" key="1">
    <citation type="submission" date="2025-08" db="UniProtKB">
        <authorList>
            <consortium name="Ensembl"/>
        </authorList>
    </citation>
    <scope>IDENTIFICATION</scope>
</reference>
<dbReference type="PANTHER" id="PTHR46507:SF4">
    <property type="entry name" value="SSX FAMILY MEMBER 2 INTERACTING PROTEIN"/>
    <property type="match status" value="1"/>
</dbReference>
<evidence type="ECO:0000256" key="9">
    <source>
        <dbReference type="SAM" id="Coils"/>
    </source>
</evidence>
<dbReference type="Pfam" id="PF11559">
    <property type="entry name" value="ADIP"/>
    <property type="match status" value="1"/>
</dbReference>
<keyword evidence="8" id="KW-0206">Cytoskeleton</keyword>
<keyword evidence="12" id="KW-1185">Reference proteome</keyword>
<sequence length="466" mass="54928">SMEPFHSTKSLYSGKGMSPSRLYTASVMPPLPLSSFNVSSNFCTEENVSECILYINQVGLSSLCFPPIFQNSDNIRDLDAVVALNNIHDLLQLHRRAVGMMEELEVEQLKSSSDLHYQHLTNTRLKDQLELSKKENMRLHERERQLETNLKTLQNCLKDTKEEVQRLQGIIASRATQYNHDIKRREREHNRVKERLNQLLIAKKNKQGMEVLNYVGRSDGRRCLWKTGKTESRELCTKLFSMNLITLKKVLQQMKREMVGVLNSKKMSQKEEKQSNDMDQTNSDDDELLKGHPDMSCDHAREKLTNSIRQQWRKLKHHVERLDSQASMVQDGDSEEVISKQLHEEEMERLKLEIQQCKEFIQTQQQLLQQQLNTPCDEETAAVLNDSYMLEEKERLKEEWKVFEEQRKNFEMERRNFTEAAIRLGHERKCFEDDRAMWLKHQFLNTTFADQMKPQSRMADEFSKRE</sequence>
<evidence type="ECO:0000256" key="6">
    <source>
        <dbReference type="ARBA" id="ARBA00022949"/>
    </source>
</evidence>
<feature type="region of interest" description="Disordered" evidence="10">
    <location>
        <begin position="262"/>
        <end position="295"/>
    </location>
</feature>
<evidence type="ECO:0000256" key="2">
    <source>
        <dbReference type="ARBA" id="ARBA00004607"/>
    </source>
</evidence>
<dbReference type="GO" id="GO:0005912">
    <property type="term" value="C:adherens junction"/>
    <property type="evidence" value="ECO:0007669"/>
    <property type="project" value="UniProtKB-SubCell"/>
</dbReference>
<evidence type="ECO:0000256" key="1">
    <source>
        <dbReference type="ARBA" id="ARBA00004536"/>
    </source>
</evidence>
<dbReference type="GO" id="GO:0034451">
    <property type="term" value="C:centriolar satellite"/>
    <property type="evidence" value="ECO:0007669"/>
    <property type="project" value="UniProtKB-SubCell"/>
</dbReference>
<organism evidence="11 12">
    <name type="scientific">Sinocyclocheilus rhinocerous</name>
    <dbReference type="NCBI Taxonomy" id="307959"/>
    <lineage>
        <taxon>Eukaryota</taxon>
        <taxon>Metazoa</taxon>
        <taxon>Chordata</taxon>
        <taxon>Craniata</taxon>
        <taxon>Vertebrata</taxon>
        <taxon>Euteleostomi</taxon>
        <taxon>Actinopterygii</taxon>
        <taxon>Neopterygii</taxon>
        <taxon>Teleostei</taxon>
        <taxon>Ostariophysi</taxon>
        <taxon>Cypriniformes</taxon>
        <taxon>Cyprinidae</taxon>
        <taxon>Cyprininae</taxon>
        <taxon>Sinocyclocheilus</taxon>
    </lineage>
</organism>
<accession>A0A673LIV0</accession>
<dbReference type="InterPro" id="IPR021622">
    <property type="entry name" value="Afadin/alpha-actinin-bd"/>
</dbReference>
<keyword evidence="4" id="KW-0963">Cytoplasm</keyword>
<dbReference type="Ensembl" id="ENSSRHT00000080320.1">
    <property type="protein sequence ID" value="ENSSRHP00000078195.1"/>
    <property type="gene ID" value="ENSSRHG00000038798.1"/>
</dbReference>
<keyword evidence="7 9" id="KW-0175">Coiled coil</keyword>
<evidence type="ECO:0000256" key="8">
    <source>
        <dbReference type="ARBA" id="ARBA00023212"/>
    </source>
</evidence>